<feature type="domain" description="Aminotransferase class I/classII large" evidence="7">
    <location>
        <begin position="31"/>
        <end position="380"/>
    </location>
</feature>
<dbReference type="InterPro" id="IPR004839">
    <property type="entry name" value="Aminotransferase_I/II_large"/>
</dbReference>
<reference evidence="9" key="1">
    <citation type="submission" date="2017-09" db="EMBL/GenBank/DDBJ databases">
        <title>Depth-based differentiation of microbial function through sediment-hosted aquifers and enrichment of novel symbionts in the deep terrestrial subsurface.</title>
        <authorList>
            <person name="Probst A.J."/>
            <person name="Ladd B."/>
            <person name="Jarett J.K."/>
            <person name="Geller-Mcgrath D.E."/>
            <person name="Sieber C.M.K."/>
            <person name="Emerson J.B."/>
            <person name="Anantharaman K."/>
            <person name="Thomas B.C."/>
            <person name="Malmstrom R."/>
            <person name="Stieglmeier M."/>
            <person name="Klingl A."/>
            <person name="Woyke T."/>
            <person name="Ryan C.M."/>
            <person name="Banfield J.F."/>
        </authorList>
    </citation>
    <scope>NUCLEOTIDE SEQUENCE [LARGE SCALE GENOMIC DNA]</scope>
</reference>
<keyword evidence="3 6" id="KW-0032">Aminotransferase</keyword>
<dbReference type="InterPro" id="IPR015422">
    <property type="entry name" value="PyrdxlP-dep_Trfase_small"/>
</dbReference>
<evidence type="ECO:0000256" key="3">
    <source>
        <dbReference type="ARBA" id="ARBA00022576"/>
    </source>
</evidence>
<gene>
    <name evidence="8" type="ORF">COX83_03720</name>
</gene>
<dbReference type="FunFam" id="3.40.640.10:FF:000033">
    <property type="entry name" value="Aspartate aminotransferase"/>
    <property type="match status" value="1"/>
</dbReference>
<protein>
    <recommendedName>
        <fullName evidence="6">Aminotransferase</fullName>
        <ecNumber evidence="6">2.6.1.-</ecNumber>
    </recommendedName>
</protein>
<dbReference type="GO" id="GO:0030170">
    <property type="term" value="F:pyridoxal phosphate binding"/>
    <property type="evidence" value="ECO:0007669"/>
    <property type="project" value="InterPro"/>
</dbReference>
<dbReference type="Pfam" id="PF00155">
    <property type="entry name" value="Aminotran_1_2"/>
    <property type="match status" value="1"/>
</dbReference>
<dbReference type="Proteomes" id="UP000230078">
    <property type="component" value="Unassembled WGS sequence"/>
</dbReference>
<dbReference type="InterPro" id="IPR015424">
    <property type="entry name" value="PyrdxlP-dep_Trfase"/>
</dbReference>
<dbReference type="PANTHER" id="PTHR46383">
    <property type="entry name" value="ASPARTATE AMINOTRANSFERASE"/>
    <property type="match status" value="1"/>
</dbReference>
<comment type="caution">
    <text evidence="8">The sequence shown here is derived from an EMBL/GenBank/DDBJ whole genome shotgun (WGS) entry which is preliminary data.</text>
</comment>
<accession>A0A2M7V2L8</accession>
<evidence type="ECO:0000259" key="7">
    <source>
        <dbReference type="Pfam" id="PF00155"/>
    </source>
</evidence>
<name>A0A2M7V2L8_9BACT</name>
<keyword evidence="4 6" id="KW-0808">Transferase</keyword>
<dbReference type="Gene3D" id="3.40.640.10">
    <property type="entry name" value="Type I PLP-dependent aspartate aminotransferase-like (Major domain)"/>
    <property type="match status" value="1"/>
</dbReference>
<dbReference type="InterPro" id="IPR050596">
    <property type="entry name" value="AspAT/PAT-like"/>
</dbReference>
<dbReference type="PANTHER" id="PTHR46383:SF1">
    <property type="entry name" value="ASPARTATE AMINOTRANSFERASE"/>
    <property type="match status" value="1"/>
</dbReference>
<dbReference type="InterPro" id="IPR015421">
    <property type="entry name" value="PyrdxlP-dep_Trfase_major"/>
</dbReference>
<dbReference type="EMBL" id="PFPI01000051">
    <property type="protein sequence ID" value="PIZ92691.1"/>
    <property type="molecule type" value="Genomic_DNA"/>
</dbReference>
<evidence type="ECO:0000256" key="4">
    <source>
        <dbReference type="ARBA" id="ARBA00022679"/>
    </source>
</evidence>
<evidence type="ECO:0000256" key="2">
    <source>
        <dbReference type="ARBA" id="ARBA00007441"/>
    </source>
</evidence>
<organism evidence="8 9">
    <name type="scientific">Candidatus Magasanikbacteria bacterium CG_4_10_14_0_2_um_filter_41_31</name>
    <dbReference type="NCBI Taxonomy" id="1974639"/>
    <lineage>
        <taxon>Bacteria</taxon>
        <taxon>Candidatus Magasanikiibacteriota</taxon>
    </lineage>
</organism>
<evidence type="ECO:0000313" key="8">
    <source>
        <dbReference type="EMBL" id="PIZ92691.1"/>
    </source>
</evidence>
<evidence type="ECO:0000256" key="6">
    <source>
        <dbReference type="RuleBase" id="RU000481"/>
    </source>
</evidence>
<dbReference type="InterPro" id="IPR004838">
    <property type="entry name" value="NHTrfase_class1_PyrdxlP-BS"/>
</dbReference>
<dbReference type="EC" id="2.6.1.-" evidence="6"/>
<sequence>MHFSARTHISPSLTVAVNSLALEKRAAGERVYNLSAGEPMLDTPAIIGDAAYQAIRTGKTHYGPVAGIPALRDAAAVWMNTTYGTHFSRAETIVTAGGKHGVSLLFDTLLSPGDEALIVAPYWVSYISQVEMAGATPVVIATIEARGWKVLPTDIEMHITPHTKVLILNNGSNPTGVLYTTEELQAILDVAAGHDIRIISDEVYSGLVYDGAEYISCASFAEHTDRVIVVQSVSKHFAMTGWRVGFVFADEEIIRVLTTLQGQTTSGASTISQWAALAGIQVADEIVPTHCAEMQARRDVFCQAFTDAFGVSLMPAMSGLYQFFPIATFGSAETDSAAFCTSVLADANVAMVPGVAFGMDGYVRCSFGETATELRASIAALRAYLVK</sequence>
<evidence type="ECO:0000256" key="1">
    <source>
        <dbReference type="ARBA" id="ARBA00001933"/>
    </source>
</evidence>
<dbReference type="SUPFAM" id="SSF53383">
    <property type="entry name" value="PLP-dependent transferases"/>
    <property type="match status" value="1"/>
</dbReference>
<dbReference type="GO" id="GO:0006520">
    <property type="term" value="P:amino acid metabolic process"/>
    <property type="evidence" value="ECO:0007669"/>
    <property type="project" value="InterPro"/>
</dbReference>
<keyword evidence="5" id="KW-0663">Pyridoxal phosphate</keyword>
<dbReference type="AlphaFoldDB" id="A0A2M7V2L8"/>
<evidence type="ECO:0000256" key="5">
    <source>
        <dbReference type="ARBA" id="ARBA00022898"/>
    </source>
</evidence>
<dbReference type="Gene3D" id="3.90.1150.10">
    <property type="entry name" value="Aspartate Aminotransferase, domain 1"/>
    <property type="match status" value="1"/>
</dbReference>
<evidence type="ECO:0000313" key="9">
    <source>
        <dbReference type="Proteomes" id="UP000230078"/>
    </source>
</evidence>
<comment type="cofactor">
    <cofactor evidence="1 6">
        <name>pyridoxal 5'-phosphate</name>
        <dbReference type="ChEBI" id="CHEBI:597326"/>
    </cofactor>
</comment>
<comment type="similarity">
    <text evidence="2 6">Belongs to the class-I pyridoxal-phosphate-dependent aminotransferase family.</text>
</comment>
<dbReference type="GO" id="GO:0008483">
    <property type="term" value="F:transaminase activity"/>
    <property type="evidence" value="ECO:0007669"/>
    <property type="project" value="UniProtKB-KW"/>
</dbReference>
<dbReference type="CDD" id="cd00609">
    <property type="entry name" value="AAT_like"/>
    <property type="match status" value="1"/>
</dbReference>
<dbReference type="PROSITE" id="PS00105">
    <property type="entry name" value="AA_TRANSFER_CLASS_1"/>
    <property type="match status" value="1"/>
</dbReference>
<proteinExistence type="inferred from homology"/>